<proteinExistence type="predicted"/>
<gene>
    <name evidence="2" type="ORF">CSOJ01_01378</name>
</gene>
<keyword evidence="3" id="KW-1185">Reference proteome</keyword>
<protein>
    <submittedName>
        <fullName evidence="2">Uncharacterized protein</fullName>
    </submittedName>
</protein>
<dbReference type="AlphaFoldDB" id="A0A8H6JUZ7"/>
<accession>A0A8H6JUZ7</accession>
<feature type="compositionally biased region" description="Basic and acidic residues" evidence="1">
    <location>
        <begin position="378"/>
        <end position="396"/>
    </location>
</feature>
<feature type="compositionally biased region" description="Polar residues" evidence="1">
    <location>
        <begin position="200"/>
        <end position="225"/>
    </location>
</feature>
<evidence type="ECO:0000256" key="1">
    <source>
        <dbReference type="SAM" id="MobiDB-lite"/>
    </source>
</evidence>
<feature type="compositionally biased region" description="Polar residues" evidence="1">
    <location>
        <begin position="349"/>
        <end position="363"/>
    </location>
</feature>
<reference evidence="2 3" key="1">
    <citation type="journal article" date="2020" name="Phytopathology">
        <title>Genome Sequence Resources of Colletotrichum truncatum, C. plurivorum, C. musicola, and C. sojae: Four Species Pathogenic to Soybean (Glycine max).</title>
        <authorList>
            <person name="Rogerio F."/>
            <person name="Boufleur T.R."/>
            <person name="Ciampi-Guillardi M."/>
            <person name="Sukno S.A."/>
            <person name="Thon M.R."/>
            <person name="Massola Junior N.S."/>
            <person name="Baroncelli R."/>
        </authorList>
    </citation>
    <scope>NUCLEOTIDE SEQUENCE [LARGE SCALE GENOMIC DNA]</scope>
    <source>
        <strain evidence="2 3">LFN0009</strain>
    </source>
</reference>
<feature type="compositionally biased region" description="Polar residues" evidence="1">
    <location>
        <begin position="328"/>
        <end position="341"/>
    </location>
</feature>
<name>A0A8H6JUZ7_9PEZI</name>
<comment type="caution">
    <text evidence="2">The sequence shown here is derived from an EMBL/GenBank/DDBJ whole genome shotgun (WGS) entry which is preliminary data.</text>
</comment>
<evidence type="ECO:0000313" key="3">
    <source>
        <dbReference type="Proteomes" id="UP000652219"/>
    </source>
</evidence>
<dbReference type="EMBL" id="WIGN01000010">
    <property type="protein sequence ID" value="KAF6819321.1"/>
    <property type="molecule type" value="Genomic_DNA"/>
</dbReference>
<sequence>MPPRQQLEQYSLHRVCIQERSPTSPVRTTSDVRDAVLLLKLEGALQDRLAEKMRSNKDTVESLNNVLVVPTQTGRALKLGFGSLNRQIAADQRYALRCTPHSELLQIACSTRERDTQIHIWFKNHDDFLKVVDVIVSLGFQVAQRQPTQQQHSKTLPVRHGQTPASSNRFSSPQVRDARDLSRRSQLLSRPASVGPSPPLSSESQTSQGYASSQYIQRPRASQAQPVPLGSAVPTPGSGQRRAEFPSQLRARHGSVASAREGPSPQSSLYFRSFDNESQRVNEVDPSQSYRRSTAPLEEPPPRRILPFGPRSSSTADSAPRATEPTHRTITPQQRARQESSAADGWSDRATTGPTTSRSNTFTVRERQGRIMLKVKKPNQDDTEHLPNAKRQKLDSPVRPVVPTPSPVSSMPTVRRSLPPRPVREIDEAGVPCPEPKEDMYEPIDGLECTGVDYRESQINGATIGNCSQVGRPGVALPDSFPSPLDHAEKSLVPDALPALQLTRPAVVASETTRNVTNNRLVDDAELFAAKYKLMWDAQTLKKNGYDWLCKEPELKRQELHEKQFAELFDGTLGLVQAAIEKYGPAVRNIPFEKLMTTMKGRC</sequence>
<feature type="compositionally biased region" description="Basic and acidic residues" evidence="1">
    <location>
        <begin position="274"/>
        <end position="283"/>
    </location>
</feature>
<feature type="compositionally biased region" description="Low complexity" evidence="1">
    <location>
        <begin position="407"/>
        <end position="417"/>
    </location>
</feature>
<organism evidence="2 3">
    <name type="scientific">Colletotrichum sojae</name>
    <dbReference type="NCBI Taxonomy" id="2175907"/>
    <lineage>
        <taxon>Eukaryota</taxon>
        <taxon>Fungi</taxon>
        <taxon>Dikarya</taxon>
        <taxon>Ascomycota</taxon>
        <taxon>Pezizomycotina</taxon>
        <taxon>Sordariomycetes</taxon>
        <taxon>Hypocreomycetidae</taxon>
        <taxon>Glomerellales</taxon>
        <taxon>Glomerellaceae</taxon>
        <taxon>Colletotrichum</taxon>
        <taxon>Colletotrichum orchidearum species complex</taxon>
    </lineage>
</organism>
<feature type="region of interest" description="Disordered" evidence="1">
    <location>
        <begin position="146"/>
        <end position="418"/>
    </location>
</feature>
<evidence type="ECO:0000313" key="2">
    <source>
        <dbReference type="EMBL" id="KAF6819321.1"/>
    </source>
</evidence>
<dbReference type="Proteomes" id="UP000652219">
    <property type="component" value="Unassembled WGS sequence"/>
</dbReference>
<feature type="compositionally biased region" description="Polar residues" evidence="1">
    <location>
        <begin position="163"/>
        <end position="174"/>
    </location>
</feature>